<dbReference type="SUPFAM" id="SSF75005">
    <property type="entry name" value="Arabinanase/levansucrase/invertase"/>
    <property type="match status" value="2"/>
</dbReference>
<feature type="site" description="Important for catalytic activity, responsible for pKa modulation of the active site Glu and correct orientation of both the proton donor and substrate" evidence="6">
    <location>
        <position position="794"/>
    </location>
</feature>
<dbReference type="SUPFAM" id="SSF49899">
    <property type="entry name" value="Concanavalin A-like lectins/glucanases"/>
    <property type="match status" value="1"/>
</dbReference>
<dbReference type="RefSeq" id="WP_143937549.1">
    <property type="nucleotide sequence ID" value="NZ_VKKG01000002.1"/>
</dbReference>
<dbReference type="InterPro" id="IPR013320">
    <property type="entry name" value="ConA-like_dom_sf"/>
</dbReference>
<protein>
    <submittedName>
        <fullName evidence="9">Family 43 glycosylhydrolase</fullName>
    </submittedName>
</protein>
<dbReference type="Pfam" id="PF13385">
    <property type="entry name" value="Laminin_G_3"/>
    <property type="match status" value="1"/>
</dbReference>
<proteinExistence type="inferred from homology"/>
<organism evidence="9 10">
    <name type="scientific">Tessaracoccus rhinocerotis</name>
    <dbReference type="NCBI Taxonomy" id="1689449"/>
    <lineage>
        <taxon>Bacteria</taxon>
        <taxon>Bacillati</taxon>
        <taxon>Actinomycetota</taxon>
        <taxon>Actinomycetes</taxon>
        <taxon>Propionibacteriales</taxon>
        <taxon>Propionibacteriaceae</taxon>
        <taxon>Tessaracoccus</taxon>
    </lineage>
</organism>
<dbReference type="EMBL" id="VKKG01000002">
    <property type="protein sequence ID" value="TRY18655.1"/>
    <property type="molecule type" value="Genomic_DNA"/>
</dbReference>
<dbReference type="AlphaFoldDB" id="A0A553K1U3"/>
<feature type="active site" description="Proton donor" evidence="5">
    <location>
        <position position="843"/>
    </location>
</feature>
<evidence type="ECO:0000256" key="5">
    <source>
        <dbReference type="PIRSR" id="PIRSR606710-1"/>
    </source>
</evidence>
<dbReference type="PANTHER" id="PTHR43301:SF3">
    <property type="entry name" value="ARABINAN ENDO-1,5-ALPHA-L-ARABINOSIDASE A-RELATED"/>
    <property type="match status" value="1"/>
</dbReference>
<evidence type="ECO:0000256" key="3">
    <source>
        <dbReference type="ARBA" id="ARBA00022801"/>
    </source>
</evidence>
<dbReference type="PANTHER" id="PTHR43301">
    <property type="entry name" value="ARABINAN ENDO-1,5-ALPHA-L-ARABINOSIDASE"/>
    <property type="match status" value="1"/>
</dbReference>
<keyword evidence="8" id="KW-0732">Signal</keyword>
<dbReference type="GO" id="GO:0005975">
    <property type="term" value="P:carbohydrate metabolic process"/>
    <property type="evidence" value="ECO:0007669"/>
    <property type="project" value="InterPro"/>
</dbReference>
<dbReference type="Gene3D" id="2.60.40.2340">
    <property type="match status" value="1"/>
</dbReference>
<evidence type="ECO:0000256" key="6">
    <source>
        <dbReference type="PIRSR" id="PIRSR606710-2"/>
    </source>
</evidence>
<feature type="active site" description="Proton acceptor" evidence="5">
    <location>
        <position position="671"/>
    </location>
</feature>
<dbReference type="Gene3D" id="2.60.120.200">
    <property type="match status" value="1"/>
</dbReference>
<evidence type="ECO:0000256" key="7">
    <source>
        <dbReference type="SAM" id="MobiDB-lite"/>
    </source>
</evidence>
<evidence type="ECO:0000313" key="9">
    <source>
        <dbReference type="EMBL" id="TRY18655.1"/>
    </source>
</evidence>
<gene>
    <name evidence="9" type="ORF">FOJ82_05905</name>
</gene>
<dbReference type="CDD" id="cd08983">
    <property type="entry name" value="GH43_Bt3655-like"/>
    <property type="match status" value="1"/>
</dbReference>
<sequence length="1114" mass="121678">MTKPINRKLVALASAVALVPGLLTVGSQAHAEPTDPLTSYLFVNFTGLESSPDMEQIYFSTSQDGHFWQDLNDREPILTSEVGETGVRDPYIVRKRDDSGFFLIATDLSIYHRGGWGNTDATADGSHSIVVWESADLVDWGEPRLVDIAPEGAGMVWAPEAIWDEEAEAWMVYWTSKTPGGTGDHLKIYYAHTTDFQTFTEAQLYIDRGAGSTIIDTDIIKVEDTYFRASGDGQLTIEKSENGLHGDWERISDLQGLGFGLTGGDVEGPQFFKYNDDDAPLDDQGNPVDQWALLVDQYGSGAGYYPLVTTDIGDTRPITDPDSSWSRIPSTDYDFGMKKRHGSIIAITDAEYDALMAAYGPPEPPAPQQEPILHYDLTAFEGEQSVVDASGNGNDGEFHGTFTTEDDALTFSGDDWISLPDALMTDLDEITVAARIKTRTTGNHFIWGLGSTRTSDGIGWGYLFQNSNYRSTITPTNWTEETSATTSALPQDTWTDIALTIERQANGTYALTTWADGVARASVRTATLPRDIDTPAEGAVAANYIGKSLYNADQLFKGAISDFRIYNRALSASELAAPGSILAVELDSLKVPAIIDGAAGTVVLPVEPGTDLTGLDPTWVTAAGDVVSPTGAQDYTEPVTLTITGEGGTVREWTVTAVEMGSPVLPGLYADPNVAEFDGTYYIYATSDGYPGWGGQEFYVWKSDNLRDWTRSEQPFLTLDGDQGDVPWATGNAWAPTIIERDGKYYFYFSGHNPSVDRKTIGVAVADHPEGPFTAQPEAMILNNETVTSGQAIDPAAFHDPETGKYYLYWGNGRPVMAELADDMVSLEPGTIQQMSGLPDYREGTFVVYRDGTYHLTYSIDDTGSPDYRVGYATAPTAEGPWTSHGVILEKDPSMGILGTGHNSIIQVPGTDEWYIVYHRFAIPGGNGNNRETTIDHLRFGEDGLIEKVVPTLTSIEALEPSTEPSPDPSQDPSQEPPTAEPAPTVTVTVTSDPKVTWPHVPAGQDLYSTPGFHEVNGRRWHTTCEPYSQTIRCRTEIWSGGGWVFNNLTYLPTMKRAQWSANPLGVAGEWTATDGRRWRTECDTAATGRNGCRSFTWSQGAGWVFNNIVRFKI</sequence>
<evidence type="ECO:0000256" key="8">
    <source>
        <dbReference type="SAM" id="SignalP"/>
    </source>
</evidence>
<dbReference type="InterPro" id="IPR050727">
    <property type="entry name" value="GH43_arabinanases"/>
</dbReference>
<evidence type="ECO:0000313" key="10">
    <source>
        <dbReference type="Proteomes" id="UP000317638"/>
    </source>
</evidence>
<name>A0A553K1U3_9ACTN</name>
<dbReference type="InterPro" id="IPR023296">
    <property type="entry name" value="Glyco_hydro_beta-prop_sf"/>
</dbReference>
<dbReference type="CDD" id="cd18828">
    <property type="entry name" value="GH43_BT3675-like"/>
    <property type="match status" value="1"/>
</dbReference>
<comment type="pathway">
    <text evidence="1">Glycan metabolism; L-arabinan degradation.</text>
</comment>
<keyword evidence="4" id="KW-0326">Glycosidase</keyword>
<evidence type="ECO:0000256" key="1">
    <source>
        <dbReference type="ARBA" id="ARBA00004834"/>
    </source>
</evidence>
<feature type="chain" id="PRO_5021960020" evidence="8">
    <location>
        <begin position="32"/>
        <end position="1114"/>
    </location>
</feature>
<dbReference type="OrthoDB" id="9801455at2"/>
<feature type="compositionally biased region" description="Pro residues" evidence="7">
    <location>
        <begin position="964"/>
        <end position="981"/>
    </location>
</feature>
<evidence type="ECO:0000256" key="4">
    <source>
        <dbReference type="ARBA" id="ARBA00023295"/>
    </source>
</evidence>
<feature type="signal peptide" evidence="8">
    <location>
        <begin position="1"/>
        <end position="31"/>
    </location>
</feature>
<dbReference type="InterPro" id="IPR006710">
    <property type="entry name" value="Glyco_hydro_43"/>
</dbReference>
<dbReference type="Pfam" id="PF04616">
    <property type="entry name" value="Glyco_hydro_43"/>
    <property type="match status" value="1"/>
</dbReference>
<feature type="region of interest" description="Disordered" evidence="7">
    <location>
        <begin position="959"/>
        <end position="986"/>
    </location>
</feature>
<dbReference type="Gene3D" id="2.115.10.20">
    <property type="entry name" value="Glycosyl hydrolase domain, family 43"/>
    <property type="match status" value="2"/>
</dbReference>
<keyword evidence="3 9" id="KW-0378">Hydrolase</keyword>
<evidence type="ECO:0000256" key="2">
    <source>
        <dbReference type="ARBA" id="ARBA00009865"/>
    </source>
</evidence>
<comment type="caution">
    <text evidence="9">The sequence shown here is derived from an EMBL/GenBank/DDBJ whole genome shotgun (WGS) entry which is preliminary data.</text>
</comment>
<reference evidence="9 10" key="1">
    <citation type="submission" date="2019-07" db="EMBL/GenBank/DDBJ databases">
        <authorList>
            <person name="Zhou L.-Y."/>
        </authorList>
    </citation>
    <scope>NUCLEOTIDE SEQUENCE [LARGE SCALE GENOMIC DNA]</scope>
    <source>
        <strain evidence="9 10">YIM 101269</strain>
    </source>
</reference>
<comment type="similarity">
    <text evidence="2">Belongs to the glycosyl hydrolase 43 family.</text>
</comment>
<dbReference type="GO" id="GO:0004553">
    <property type="term" value="F:hydrolase activity, hydrolyzing O-glycosyl compounds"/>
    <property type="evidence" value="ECO:0007669"/>
    <property type="project" value="InterPro"/>
</dbReference>
<dbReference type="Proteomes" id="UP000317638">
    <property type="component" value="Unassembled WGS sequence"/>
</dbReference>
<accession>A0A553K1U3</accession>
<keyword evidence="10" id="KW-1185">Reference proteome</keyword>